<evidence type="ECO:0000313" key="1">
    <source>
        <dbReference type="EMBL" id="EIM16251.1"/>
    </source>
</evidence>
<dbReference type="EMBL" id="AHOT01000019">
    <property type="protein sequence ID" value="EIM16251.1"/>
    <property type="molecule type" value="Genomic_DNA"/>
</dbReference>
<sequence>MPELSVDPREMSDIRSLSIGVISPHGDYGLKNSQALSGVSHLWQDFFAQALAEQRGDGTKVTDDNSLVAVDGPTEPHGGSDLLTQIVTQRHCDVQDTEIRPPEPLFLPIAELELDLLDKPFPPFPPEEIVAQQRQQDFESGWVRPIVLNAGQPLPEPSPAPQPRPLHLPIAEFEMDLLDKPFPPFPPEELIEQQKQFDFDTGWARPLILQNLRIAA</sequence>
<reference evidence="1 2" key="1">
    <citation type="journal article" date="2012" name="PLoS Genet.">
        <title>Comparative Genomics of Plant-Associated Pseudomonas spp.: Insights into Diversity and Inheritance of Traits Involved in Multitrophic Interactions.</title>
        <authorList>
            <person name="Loper J.E."/>
            <person name="Hassan K.A."/>
            <person name="Mavrodi D.V."/>
            <person name="Davis E.W.II."/>
            <person name="Lim C.K."/>
            <person name="Shaffer B.T."/>
            <person name="Elbourne L.D."/>
            <person name="Stockwell V.O."/>
            <person name="Hartney S.L."/>
            <person name="Breakwell K."/>
            <person name="Henkels M.D."/>
            <person name="Tetu S.G."/>
            <person name="Rangel L.I."/>
            <person name="Kidarsa T.A."/>
            <person name="Wilson N.L."/>
            <person name="van de Mortel J.E."/>
            <person name="Song C."/>
            <person name="Blumhagen R."/>
            <person name="Radune D."/>
            <person name="Hostetler J.B."/>
            <person name="Brinkac L.M."/>
            <person name="Durkin A.S."/>
            <person name="Kluepfel D.A."/>
            <person name="Wechter W.P."/>
            <person name="Anderson A.J."/>
            <person name="Kim Y.C."/>
            <person name="Pierson L.S.III."/>
            <person name="Pierson E.A."/>
            <person name="Lindow S.E."/>
            <person name="Kobayashi D.Y."/>
            <person name="Raaijmakers J.M."/>
            <person name="Weller D.M."/>
            <person name="Thomashow L.S."/>
            <person name="Allen A.E."/>
            <person name="Paulsen I.T."/>
        </authorList>
    </citation>
    <scope>NUCLEOTIDE SEQUENCE [LARGE SCALE GENOMIC DNA]</scope>
    <source>
        <strain evidence="1 2">O6</strain>
    </source>
</reference>
<accession>A0AB33WTD1</accession>
<dbReference type="Proteomes" id="UP000003790">
    <property type="component" value="Chromosome"/>
</dbReference>
<comment type="caution">
    <text evidence="1">The sequence shown here is derived from an EMBL/GenBank/DDBJ whole genome shotgun (WGS) entry which is preliminary data.</text>
</comment>
<name>A0AB33WTD1_9PSED</name>
<gene>
    <name evidence="1" type="ORF">PchlO6_1145</name>
</gene>
<protein>
    <recommendedName>
        <fullName evidence="3">Energy transducer TonB</fullName>
    </recommendedName>
</protein>
<proteinExistence type="predicted"/>
<evidence type="ECO:0000313" key="2">
    <source>
        <dbReference type="Proteomes" id="UP000003790"/>
    </source>
</evidence>
<dbReference type="AlphaFoldDB" id="A0AB33WTD1"/>
<organism evidence="1 2">
    <name type="scientific">Pseudomonas chlororaphis O6</name>
    <dbReference type="NCBI Taxonomy" id="1037915"/>
    <lineage>
        <taxon>Bacteria</taxon>
        <taxon>Pseudomonadati</taxon>
        <taxon>Pseudomonadota</taxon>
        <taxon>Gammaproteobacteria</taxon>
        <taxon>Pseudomonadales</taxon>
        <taxon>Pseudomonadaceae</taxon>
        <taxon>Pseudomonas</taxon>
    </lineage>
</organism>
<evidence type="ECO:0008006" key="3">
    <source>
        <dbReference type="Google" id="ProtNLM"/>
    </source>
</evidence>